<dbReference type="SUPFAM" id="SSF50370">
    <property type="entry name" value="Ricin B-like lectins"/>
    <property type="match status" value="1"/>
</dbReference>
<dbReference type="EMBL" id="VOSB01000001">
    <property type="protein sequence ID" value="TXE20411.1"/>
    <property type="molecule type" value="Genomic_DNA"/>
</dbReference>
<comment type="caution">
    <text evidence="1">The sequence shown here is derived from an EMBL/GenBank/DDBJ whole genome shotgun (WGS) entry which is preliminary data.</text>
</comment>
<evidence type="ECO:0000313" key="1">
    <source>
        <dbReference type="EMBL" id="TXE20411.1"/>
    </source>
</evidence>
<gene>
    <name evidence="1" type="ORF">ES692_01080</name>
</gene>
<sequence length="391" mass="44267">MSSGVNEVKAQVEINPTQWQRTNDLPNIKNPTGDVYQLEVIKPGKDHVLSVSGSGDMDNTYWYNRKHTGYTKMMQQWLILPTGDQPVYLDGTFHEQYYIISQYTGKPLNMSGYDDLDPVVNMYFDAKKGQKWLFIRNSRKGFTIKNSYWNKAFSGAKHLSNGNFGNVTYTYAADSPSLSNIVLWKAEGYNMPTPSINAETSNKKPNLEITWSNGNPVYPKTDKPFSSEFKYLPAFIIKDNGLTNTEKIKYSPFYKLIKESYILEIDKSDNSGNNNEIEIKYYYSSGITESESNSRTESFSVSVTGGTGEASPVKFEMSAEFGMAWTNEKSTGTEKISGKETTVPVSPGYATGLYSTKYKFTLRRLDDTFIKSWEVYGPDNKKIISSMKPKQ</sequence>
<organism evidence="1 2">
    <name type="scientific">Psychroserpens burtonensis</name>
    <dbReference type="NCBI Taxonomy" id="49278"/>
    <lineage>
        <taxon>Bacteria</taxon>
        <taxon>Pseudomonadati</taxon>
        <taxon>Bacteroidota</taxon>
        <taxon>Flavobacteriia</taxon>
        <taxon>Flavobacteriales</taxon>
        <taxon>Flavobacteriaceae</taxon>
        <taxon>Psychroserpens</taxon>
    </lineage>
</organism>
<protein>
    <submittedName>
        <fullName evidence="1">Uncharacterized protein</fullName>
    </submittedName>
</protein>
<evidence type="ECO:0000313" key="2">
    <source>
        <dbReference type="Proteomes" id="UP000321938"/>
    </source>
</evidence>
<dbReference type="CDD" id="cd00161">
    <property type="entry name" value="beta-trefoil_Ricin-like"/>
    <property type="match status" value="1"/>
</dbReference>
<reference evidence="1 2" key="1">
    <citation type="submission" date="2019-08" db="EMBL/GenBank/DDBJ databases">
        <title>Genome of Psychroserpens burtonensis ACAM 167.</title>
        <authorList>
            <person name="Bowman J.P."/>
        </authorList>
    </citation>
    <scope>NUCLEOTIDE SEQUENCE [LARGE SCALE GENOMIC DNA]</scope>
    <source>
        <strain evidence="1 2">ACAM 167</strain>
    </source>
</reference>
<name>A0A5C7BD99_9FLAO</name>
<dbReference type="Gene3D" id="2.80.10.50">
    <property type="match status" value="1"/>
</dbReference>
<dbReference type="Proteomes" id="UP000321938">
    <property type="component" value="Unassembled WGS sequence"/>
</dbReference>
<keyword evidence="2" id="KW-1185">Reference proteome</keyword>
<dbReference type="InterPro" id="IPR035992">
    <property type="entry name" value="Ricin_B-like_lectins"/>
</dbReference>
<proteinExistence type="predicted"/>
<dbReference type="AlphaFoldDB" id="A0A5C7BD99"/>
<accession>A0A5C7BD99</accession>